<keyword evidence="4 6" id="KW-1133">Transmembrane helix</keyword>
<proteinExistence type="inferred from homology"/>
<evidence type="ECO:0000256" key="5">
    <source>
        <dbReference type="ARBA" id="ARBA00023136"/>
    </source>
</evidence>
<evidence type="ECO:0000256" key="2">
    <source>
        <dbReference type="ARBA" id="ARBA00007362"/>
    </source>
</evidence>
<comment type="similarity">
    <text evidence="2">Belongs to the EamA transporter family.</text>
</comment>
<feature type="transmembrane region" description="Helical" evidence="6">
    <location>
        <begin position="99"/>
        <end position="120"/>
    </location>
</feature>
<feature type="transmembrane region" description="Helical" evidence="6">
    <location>
        <begin position="185"/>
        <end position="206"/>
    </location>
</feature>
<dbReference type="Proteomes" id="UP001319827">
    <property type="component" value="Chromosome"/>
</dbReference>
<evidence type="ECO:0000256" key="1">
    <source>
        <dbReference type="ARBA" id="ARBA00004141"/>
    </source>
</evidence>
<keyword evidence="5 6" id="KW-0472">Membrane</keyword>
<evidence type="ECO:0000256" key="3">
    <source>
        <dbReference type="ARBA" id="ARBA00022692"/>
    </source>
</evidence>
<feature type="transmembrane region" description="Helical" evidence="6">
    <location>
        <begin position="73"/>
        <end position="93"/>
    </location>
</feature>
<feature type="transmembrane region" description="Helical" evidence="6">
    <location>
        <begin position="129"/>
        <end position="148"/>
    </location>
</feature>
<dbReference type="PANTHER" id="PTHR32322:SF2">
    <property type="entry name" value="EAMA DOMAIN-CONTAINING PROTEIN"/>
    <property type="match status" value="1"/>
</dbReference>
<organism evidence="8 9">
    <name type="scientific">Desulfuromonas versatilis</name>
    <dbReference type="NCBI Taxonomy" id="2802975"/>
    <lineage>
        <taxon>Bacteria</taxon>
        <taxon>Pseudomonadati</taxon>
        <taxon>Thermodesulfobacteriota</taxon>
        <taxon>Desulfuromonadia</taxon>
        <taxon>Desulfuromonadales</taxon>
        <taxon>Desulfuromonadaceae</taxon>
        <taxon>Desulfuromonas</taxon>
    </lineage>
</organism>
<reference evidence="8 9" key="1">
    <citation type="journal article" date="2016" name="C (Basel)">
        <title>Selective Growth of and Electricity Production by Marine Exoelectrogenic Bacteria in Self-Aggregated Hydrogel of Microbially Reduced Graphene Oxide.</title>
        <authorList>
            <person name="Yoshida N."/>
            <person name="Goto Y."/>
            <person name="Miyata Y."/>
        </authorList>
    </citation>
    <scope>NUCLEOTIDE SEQUENCE [LARGE SCALE GENOMIC DNA]</scope>
    <source>
        <strain evidence="8 9">NIT-T3</strain>
    </source>
</reference>
<dbReference type="RefSeq" id="WP_221250739.1">
    <property type="nucleotide sequence ID" value="NZ_AP024355.1"/>
</dbReference>
<keyword evidence="3 6" id="KW-0812">Transmembrane</keyword>
<name>A0ABN6DSW6_9BACT</name>
<feature type="transmembrane region" description="Helical" evidence="6">
    <location>
        <begin position="276"/>
        <end position="293"/>
    </location>
</feature>
<reference evidence="8 9" key="2">
    <citation type="journal article" date="2021" name="Int. J. Syst. Evol. Microbiol.">
        <title>Isolation and Polyphasic Characterization of Desulfuromonas versatilis sp. Nov., an Electrogenic Bacteria Capable of Versatile Metabolism Isolated from a Graphene Oxide-Reducing Enrichment Culture.</title>
        <authorList>
            <person name="Xie L."/>
            <person name="Yoshida N."/>
            <person name="Ishii S."/>
            <person name="Meng L."/>
        </authorList>
    </citation>
    <scope>NUCLEOTIDE SEQUENCE [LARGE SCALE GENOMIC DNA]</scope>
    <source>
        <strain evidence="8 9">NIT-T3</strain>
    </source>
</reference>
<sequence length="301" mass="32971">MSRLRNNLGPYLLLSLPPLFWAGNAVLARGVADLIPPVALAFWRWAIALALVLPFTWRQVLRDLPQARQGWKALLLLGFTGIACFNTLLYAAAHTTSAINIALMQTAMPALIILITFVLFRERIGGHQAFGVALAMTGAIAIVLRGELRTFLELAFAQGDLLMLAATLLYALYSAMLRLRPAIHPLSLLTLTFLIGVVFLLPLYAWEALHTPAPPLNAKVLASLAYVAVFPSVLAYLCWNRGVERIGANRAGLFINLTPFFASAMAAFFLGETIRGYHLAGMTLILSGMLLFNRRRALGTR</sequence>
<evidence type="ECO:0000256" key="6">
    <source>
        <dbReference type="SAM" id="Phobius"/>
    </source>
</evidence>
<feature type="transmembrane region" description="Helical" evidence="6">
    <location>
        <begin position="218"/>
        <end position="239"/>
    </location>
</feature>
<evidence type="ECO:0000256" key="4">
    <source>
        <dbReference type="ARBA" id="ARBA00022989"/>
    </source>
</evidence>
<feature type="transmembrane region" description="Helical" evidence="6">
    <location>
        <begin position="38"/>
        <end position="61"/>
    </location>
</feature>
<feature type="transmembrane region" description="Helical" evidence="6">
    <location>
        <begin position="251"/>
        <end position="270"/>
    </location>
</feature>
<gene>
    <name evidence="8" type="ORF">DESUT3_03250</name>
</gene>
<dbReference type="InterPro" id="IPR000620">
    <property type="entry name" value="EamA_dom"/>
</dbReference>
<accession>A0ABN6DSW6</accession>
<evidence type="ECO:0000313" key="8">
    <source>
        <dbReference type="EMBL" id="BCR03256.1"/>
    </source>
</evidence>
<dbReference type="EMBL" id="AP024355">
    <property type="protein sequence ID" value="BCR03256.1"/>
    <property type="molecule type" value="Genomic_DNA"/>
</dbReference>
<feature type="domain" description="EamA" evidence="7">
    <location>
        <begin position="159"/>
        <end position="293"/>
    </location>
</feature>
<keyword evidence="9" id="KW-1185">Reference proteome</keyword>
<dbReference type="Pfam" id="PF00892">
    <property type="entry name" value="EamA"/>
    <property type="match status" value="2"/>
</dbReference>
<dbReference type="InterPro" id="IPR037185">
    <property type="entry name" value="EmrE-like"/>
</dbReference>
<feature type="transmembrane region" description="Helical" evidence="6">
    <location>
        <begin position="154"/>
        <end position="173"/>
    </location>
</feature>
<feature type="domain" description="EamA" evidence="7">
    <location>
        <begin position="11"/>
        <end position="143"/>
    </location>
</feature>
<dbReference type="Gene3D" id="1.10.3730.20">
    <property type="match status" value="1"/>
</dbReference>
<protein>
    <submittedName>
        <fullName evidence="8">Multidrug DMT transporter permease</fullName>
    </submittedName>
</protein>
<evidence type="ECO:0000313" key="9">
    <source>
        <dbReference type="Proteomes" id="UP001319827"/>
    </source>
</evidence>
<comment type="subcellular location">
    <subcellularLocation>
        <location evidence="1">Membrane</location>
        <topology evidence="1">Multi-pass membrane protein</topology>
    </subcellularLocation>
</comment>
<evidence type="ECO:0000259" key="7">
    <source>
        <dbReference type="Pfam" id="PF00892"/>
    </source>
</evidence>
<dbReference type="SUPFAM" id="SSF103481">
    <property type="entry name" value="Multidrug resistance efflux transporter EmrE"/>
    <property type="match status" value="2"/>
</dbReference>
<dbReference type="InterPro" id="IPR050638">
    <property type="entry name" value="AA-Vitamin_Transporters"/>
</dbReference>
<dbReference type="PANTHER" id="PTHR32322">
    <property type="entry name" value="INNER MEMBRANE TRANSPORTER"/>
    <property type="match status" value="1"/>
</dbReference>